<proteinExistence type="inferred from homology"/>
<dbReference type="SUPFAM" id="SSF51735">
    <property type="entry name" value="NAD(P)-binding Rossmann-fold domains"/>
    <property type="match status" value="1"/>
</dbReference>
<dbReference type="RefSeq" id="WP_103725807.1">
    <property type="nucleotide sequence ID" value="NZ_PQNY01000006.1"/>
</dbReference>
<dbReference type="OrthoDB" id="9801773at2"/>
<dbReference type="InterPro" id="IPR001509">
    <property type="entry name" value="Epimerase_deHydtase"/>
</dbReference>
<organism evidence="4 5">
    <name type="scientific">Flavobacterium croceum DSM 17960</name>
    <dbReference type="NCBI Taxonomy" id="1121886"/>
    <lineage>
        <taxon>Bacteria</taxon>
        <taxon>Pseudomonadati</taxon>
        <taxon>Bacteroidota</taxon>
        <taxon>Flavobacteriia</taxon>
        <taxon>Flavobacteriales</taxon>
        <taxon>Flavobacteriaceae</taxon>
        <taxon>Flavobacterium</taxon>
    </lineage>
</organism>
<keyword evidence="5" id="KW-1185">Reference proteome</keyword>
<evidence type="ECO:0000256" key="1">
    <source>
        <dbReference type="ARBA" id="ARBA00009353"/>
    </source>
</evidence>
<dbReference type="InterPro" id="IPR013549">
    <property type="entry name" value="DUF1731"/>
</dbReference>
<feature type="domain" description="DUF1731" evidence="3">
    <location>
        <begin position="252"/>
        <end position="296"/>
    </location>
</feature>
<accession>A0A2S4N8M0</accession>
<name>A0A2S4N8M0_9FLAO</name>
<reference evidence="4 5" key="1">
    <citation type="submission" date="2018-01" db="EMBL/GenBank/DDBJ databases">
        <title>Genomic Encyclopedia of Type Strains, Phase I: the one thousand microbial genomes (KMG-I) project.</title>
        <authorList>
            <person name="Goeker M."/>
        </authorList>
    </citation>
    <scope>NUCLEOTIDE SEQUENCE [LARGE SCALE GENOMIC DNA]</scope>
    <source>
        <strain evidence="4 5">DSM 17960</strain>
    </source>
</reference>
<comment type="similarity">
    <text evidence="1">Belongs to the NAD(P)-dependent epimerase/dehydratase family. SDR39U1 subfamily.</text>
</comment>
<dbReference type="Gene3D" id="3.40.50.720">
    <property type="entry name" value="NAD(P)-binding Rossmann-like Domain"/>
    <property type="match status" value="1"/>
</dbReference>
<sequence length="302" mass="33470">MTILITGATGLIGTELSQQLVQSGHTIHYLTTSKQKCVNEPHYKGFYWNIACKEIDTACLEGVDVIVHLAGASIAKRWTKKYREEIISSRIDSSNLLFDALSRSNTKIKHFISASGTAIYPESYSTLYSENNVDTASSFLADVVKQWEATADKFSIFGKVTKVRTGVVLSSKGGALQPILKPIAWGFGSYLGSGNQYMSWIHVQDLVNVYYYSIENALEGVVNGVAEEPVTNKKLTQCIANLVKKPLILPAIPAFILKLMLGQMSELILKSEKVTCQKLKNTEFRFTFKTIDKALIEILGKK</sequence>
<evidence type="ECO:0000259" key="3">
    <source>
        <dbReference type="Pfam" id="PF08338"/>
    </source>
</evidence>
<evidence type="ECO:0000313" key="5">
    <source>
        <dbReference type="Proteomes" id="UP000237056"/>
    </source>
</evidence>
<dbReference type="EMBL" id="PQNY01000006">
    <property type="protein sequence ID" value="POS02037.1"/>
    <property type="molecule type" value="Genomic_DNA"/>
</dbReference>
<feature type="domain" description="NAD-dependent epimerase/dehydratase" evidence="2">
    <location>
        <begin position="3"/>
        <end position="125"/>
    </location>
</feature>
<dbReference type="InterPro" id="IPR036291">
    <property type="entry name" value="NAD(P)-bd_dom_sf"/>
</dbReference>
<dbReference type="Pfam" id="PF08338">
    <property type="entry name" value="DUF1731"/>
    <property type="match status" value="1"/>
</dbReference>
<dbReference type="PANTHER" id="PTHR11092">
    <property type="entry name" value="SUGAR NUCLEOTIDE EPIMERASE RELATED"/>
    <property type="match status" value="1"/>
</dbReference>
<protein>
    <recommendedName>
        <fullName evidence="6">TIGR01777 family protein</fullName>
    </recommendedName>
</protein>
<comment type="caution">
    <text evidence="4">The sequence shown here is derived from an EMBL/GenBank/DDBJ whole genome shotgun (WGS) entry which is preliminary data.</text>
</comment>
<dbReference type="Pfam" id="PF01370">
    <property type="entry name" value="Epimerase"/>
    <property type="match status" value="1"/>
</dbReference>
<evidence type="ECO:0000313" key="4">
    <source>
        <dbReference type="EMBL" id="POS02037.1"/>
    </source>
</evidence>
<gene>
    <name evidence="4" type="ORF">Q361_106100</name>
</gene>
<dbReference type="PANTHER" id="PTHR11092:SF0">
    <property type="entry name" value="EPIMERASE FAMILY PROTEIN SDR39U1"/>
    <property type="match status" value="1"/>
</dbReference>
<dbReference type="NCBIfam" id="TIGR01777">
    <property type="entry name" value="yfcH"/>
    <property type="match status" value="1"/>
</dbReference>
<evidence type="ECO:0000259" key="2">
    <source>
        <dbReference type="Pfam" id="PF01370"/>
    </source>
</evidence>
<dbReference type="InterPro" id="IPR010099">
    <property type="entry name" value="SDR39U1"/>
</dbReference>
<dbReference type="AlphaFoldDB" id="A0A2S4N8M0"/>
<dbReference type="Proteomes" id="UP000237056">
    <property type="component" value="Unassembled WGS sequence"/>
</dbReference>
<evidence type="ECO:0008006" key="6">
    <source>
        <dbReference type="Google" id="ProtNLM"/>
    </source>
</evidence>